<dbReference type="EMBL" id="LVVZ01000021">
    <property type="protein sequence ID" value="OKL43286.1"/>
    <property type="molecule type" value="Genomic_DNA"/>
</dbReference>
<keyword evidence="6" id="KW-1133">Transmembrane helix</keyword>
<keyword evidence="5" id="KW-0574">Periplasm</keyword>
<evidence type="ECO:0008006" key="9">
    <source>
        <dbReference type="Google" id="ProtNLM"/>
    </source>
</evidence>
<keyword evidence="6" id="KW-0472">Membrane</keyword>
<name>A0A1U7JEV2_9HYPH</name>
<sequence>MDQTGAPVRKAFDIGNKARPPWVWVVVFGVACIFIAGAAKAREQTSLSVLTRNGPAIAGPAVVHANAFSRDHETTVVVDVVHLEHLYDVVMVDFLSGRHPADVLVIPATWVPDFAAFLSDVPAWLIHGPHAGGIHPVYRRTMMGWNQRWLGVTIDGDLQMGVFRRDLFDDPQTRADFEAEFGRTLQPPQTWREFNELTRFFNGRLDPSGRPLLGSLEAFKQEDQGLWSFISRAVAYGSHPNYPGAFFFDPVTMEPSINSPAWKRALGEYMEALSHGPNEARFMGGNDVRYRFAEGHAALAIGWQDIGILAADWPSAIGADKVGFFALPGSREVWNPVTDQWNALPRARSVPYLAFGGWVAVVPVSTKDRNLAWSFVAEFGSPENSALDTKVGVSGINPYRAAELTNIEGWQAVLGEEGAQTYLDINRQALNDPALVAELRLPGYQAYMEALTHQVERALNGMISVDQALDTAAAQWEQITDRLGRDSQRRHYQDAIGYMESEP</sequence>
<dbReference type="Pfam" id="PF01547">
    <property type="entry name" value="SBP_bac_1"/>
    <property type="match status" value="1"/>
</dbReference>
<evidence type="ECO:0000256" key="3">
    <source>
        <dbReference type="ARBA" id="ARBA00022448"/>
    </source>
</evidence>
<dbReference type="AlphaFoldDB" id="A0A1U7JEV2"/>
<dbReference type="GO" id="GO:0042597">
    <property type="term" value="C:periplasmic space"/>
    <property type="evidence" value="ECO:0007669"/>
    <property type="project" value="UniProtKB-SubCell"/>
</dbReference>
<keyword evidence="6" id="KW-0812">Transmembrane</keyword>
<feature type="transmembrane region" description="Helical" evidence="6">
    <location>
        <begin position="21"/>
        <end position="39"/>
    </location>
</feature>
<comment type="similarity">
    <text evidence="2">Belongs to the bacterial solute-binding protein 1 family.</text>
</comment>
<dbReference type="PANTHER" id="PTHR43649:SF34">
    <property type="entry name" value="ABC TRANSPORTER PERIPLASMIC-BINDING PROTEIN YCJN-RELATED"/>
    <property type="match status" value="1"/>
</dbReference>
<protein>
    <recommendedName>
        <fullName evidence="9">Bacterial extracellular solute-binding protein</fullName>
    </recommendedName>
</protein>
<keyword evidence="3" id="KW-0813">Transport</keyword>
<dbReference type="RefSeq" id="WP_051268949.1">
    <property type="nucleotide sequence ID" value="NZ_LVVZ01000021.1"/>
</dbReference>
<evidence type="ECO:0000256" key="2">
    <source>
        <dbReference type="ARBA" id="ARBA00008520"/>
    </source>
</evidence>
<evidence type="ECO:0000256" key="6">
    <source>
        <dbReference type="SAM" id="Phobius"/>
    </source>
</evidence>
<evidence type="ECO:0000256" key="5">
    <source>
        <dbReference type="ARBA" id="ARBA00022764"/>
    </source>
</evidence>
<dbReference type="SUPFAM" id="SSF53850">
    <property type="entry name" value="Periplasmic binding protein-like II"/>
    <property type="match status" value="1"/>
</dbReference>
<evidence type="ECO:0000313" key="7">
    <source>
        <dbReference type="EMBL" id="OKL43286.1"/>
    </source>
</evidence>
<reference evidence="7 8" key="1">
    <citation type="submission" date="2016-03" db="EMBL/GenBank/DDBJ databases">
        <title>Genome sequence of Nesiotobacter sp. nov., a moderately halophilic alphaproteobacterium isolated from the Yellow Sea, China.</title>
        <authorList>
            <person name="Zhang G."/>
            <person name="Zhang R."/>
        </authorList>
    </citation>
    <scope>NUCLEOTIDE SEQUENCE [LARGE SCALE GENOMIC DNA]</scope>
    <source>
        <strain evidence="7 8">WB1-6</strain>
    </source>
</reference>
<dbReference type="Proteomes" id="UP000185783">
    <property type="component" value="Unassembled WGS sequence"/>
</dbReference>
<comment type="subcellular location">
    <subcellularLocation>
        <location evidence="1">Periplasm</location>
    </subcellularLocation>
</comment>
<dbReference type="InterPro" id="IPR050490">
    <property type="entry name" value="Bact_solute-bd_prot1"/>
</dbReference>
<gene>
    <name evidence="7" type="ORF">A3843_14305</name>
</gene>
<accession>A0A1U7JEV2</accession>
<evidence type="ECO:0000313" key="8">
    <source>
        <dbReference type="Proteomes" id="UP000185783"/>
    </source>
</evidence>
<proteinExistence type="inferred from homology"/>
<evidence type="ECO:0000256" key="4">
    <source>
        <dbReference type="ARBA" id="ARBA00022729"/>
    </source>
</evidence>
<organism evidence="7 8">
    <name type="scientific">Pseudovibrio exalbescens</name>
    <dbReference type="NCBI Taxonomy" id="197461"/>
    <lineage>
        <taxon>Bacteria</taxon>
        <taxon>Pseudomonadati</taxon>
        <taxon>Pseudomonadota</taxon>
        <taxon>Alphaproteobacteria</taxon>
        <taxon>Hyphomicrobiales</taxon>
        <taxon>Stappiaceae</taxon>
        <taxon>Pseudovibrio</taxon>
    </lineage>
</organism>
<dbReference type="Gene3D" id="3.40.190.10">
    <property type="entry name" value="Periplasmic binding protein-like II"/>
    <property type="match status" value="1"/>
</dbReference>
<evidence type="ECO:0000256" key="1">
    <source>
        <dbReference type="ARBA" id="ARBA00004418"/>
    </source>
</evidence>
<dbReference type="STRING" id="197461.A3843_14305"/>
<keyword evidence="8" id="KW-1185">Reference proteome</keyword>
<dbReference type="PANTHER" id="PTHR43649">
    <property type="entry name" value="ARABINOSE-BINDING PROTEIN-RELATED"/>
    <property type="match status" value="1"/>
</dbReference>
<dbReference type="InterPro" id="IPR006059">
    <property type="entry name" value="SBP"/>
</dbReference>
<keyword evidence="4" id="KW-0732">Signal</keyword>
<comment type="caution">
    <text evidence="7">The sequence shown here is derived from an EMBL/GenBank/DDBJ whole genome shotgun (WGS) entry which is preliminary data.</text>
</comment>